<dbReference type="AlphaFoldDB" id="A0A6A7FNK9"/>
<name>A0A6A7FNK9_9CRUS</name>
<dbReference type="PROSITE" id="PS00580">
    <property type="entry name" value="RIBOSOMAL_L32E"/>
    <property type="match status" value="1"/>
</dbReference>
<dbReference type="InterPro" id="IPR036351">
    <property type="entry name" value="Ribosomal_eL32_sf"/>
</dbReference>
<organism evidence="5">
    <name type="scientific">Hirondellea gigas</name>
    <dbReference type="NCBI Taxonomy" id="1518452"/>
    <lineage>
        <taxon>Eukaryota</taxon>
        <taxon>Metazoa</taxon>
        <taxon>Ecdysozoa</taxon>
        <taxon>Arthropoda</taxon>
        <taxon>Crustacea</taxon>
        <taxon>Multicrustacea</taxon>
        <taxon>Malacostraca</taxon>
        <taxon>Eumalacostraca</taxon>
        <taxon>Peracarida</taxon>
        <taxon>Amphipoda</taxon>
        <taxon>Amphilochidea</taxon>
        <taxon>Lysianassida</taxon>
        <taxon>Lysianassidira</taxon>
        <taxon>Lysianassoidea</taxon>
        <taxon>Lysianassidae</taxon>
        <taxon>Hirondellea</taxon>
    </lineage>
</organism>
<dbReference type="SUPFAM" id="SSF52042">
    <property type="entry name" value="Ribosomal protein L32e"/>
    <property type="match status" value="1"/>
</dbReference>
<reference evidence="5" key="1">
    <citation type="submission" date="2017-11" db="EMBL/GenBank/DDBJ databases">
        <title>The sensing device of the deep-sea amphipod.</title>
        <authorList>
            <person name="Kobayashi H."/>
            <person name="Nagahama T."/>
            <person name="Arai W."/>
            <person name="Sasagawa Y."/>
            <person name="Umeda M."/>
            <person name="Hayashi T."/>
            <person name="Nikaido I."/>
            <person name="Watanabe H."/>
            <person name="Oguri K."/>
            <person name="Kitazato H."/>
            <person name="Fujioka K."/>
            <person name="Kido Y."/>
            <person name="Takami H."/>
        </authorList>
    </citation>
    <scope>NUCLEOTIDE SEQUENCE</scope>
    <source>
        <tissue evidence="5">Whole body</tissue>
    </source>
</reference>
<dbReference type="InterPro" id="IPR018263">
    <property type="entry name" value="Ribosomal_eL32_CS"/>
</dbReference>
<dbReference type="CDD" id="cd00513">
    <property type="entry name" value="Ribosomal_L32_L32e"/>
    <property type="match status" value="1"/>
</dbReference>
<sequence length="135" mass="15775">MANVKPINKHKIVKKRTKVFKRHHCDKFGKLKESWRKPRGIDNPVRRRFRGNRLMPTIGYGSNKQTKFFMPSGFKKVTIHNLRELEVLMMQHRTYAAEIAHGVASKKRGAIRTRAEQLNIRLINGKAKLRTEETA</sequence>
<dbReference type="GO" id="GO:0006412">
    <property type="term" value="P:translation"/>
    <property type="evidence" value="ECO:0007669"/>
    <property type="project" value="InterPro"/>
</dbReference>
<dbReference type="GO" id="GO:0022625">
    <property type="term" value="C:cytosolic large ribosomal subunit"/>
    <property type="evidence" value="ECO:0007669"/>
    <property type="project" value="TreeGrafter"/>
</dbReference>
<keyword evidence="2 5" id="KW-0689">Ribosomal protein</keyword>
<dbReference type="PANTHER" id="PTHR23413">
    <property type="entry name" value="60S RIBOSOMAL PROTEIN L32 AND DNA-DIRECTED RNA POLYMERASE II, SUBUNIT N"/>
    <property type="match status" value="1"/>
</dbReference>
<evidence type="ECO:0000313" key="5">
    <source>
        <dbReference type="EMBL" id="LAC19672.1"/>
    </source>
</evidence>
<evidence type="ECO:0000256" key="4">
    <source>
        <dbReference type="ARBA" id="ARBA00035335"/>
    </source>
</evidence>
<dbReference type="GO" id="GO:0003735">
    <property type="term" value="F:structural constituent of ribosome"/>
    <property type="evidence" value="ECO:0007669"/>
    <property type="project" value="InterPro"/>
</dbReference>
<dbReference type="InterPro" id="IPR001515">
    <property type="entry name" value="Ribosomal_eL32"/>
</dbReference>
<protein>
    <recommendedName>
        <fullName evidence="4">60S ribosomal protein L32</fullName>
    </recommendedName>
</protein>
<dbReference type="SMART" id="SM01393">
    <property type="entry name" value="Ribosomal_L32e"/>
    <property type="match status" value="1"/>
</dbReference>
<comment type="similarity">
    <text evidence="1">Belongs to the eukaryotic ribosomal protein eL32 family.</text>
</comment>
<dbReference type="PANTHER" id="PTHR23413:SF1">
    <property type="entry name" value="RIBOSOMAL PROTEIN L32"/>
    <property type="match status" value="1"/>
</dbReference>
<dbReference type="Pfam" id="PF01655">
    <property type="entry name" value="Ribosomal_L32e"/>
    <property type="match status" value="1"/>
</dbReference>
<evidence type="ECO:0000256" key="2">
    <source>
        <dbReference type="ARBA" id="ARBA00022980"/>
    </source>
</evidence>
<proteinExistence type="evidence at transcript level"/>
<dbReference type="EMBL" id="IACT01000241">
    <property type="protein sequence ID" value="LAC19672.1"/>
    <property type="molecule type" value="mRNA"/>
</dbReference>
<keyword evidence="3" id="KW-0687">Ribonucleoprotein</keyword>
<evidence type="ECO:0000256" key="3">
    <source>
        <dbReference type="ARBA" id="ARBA00023274"/>
    </source>
</evidence>
<accession>A0A6A7FNK9</accession>
<evidence type="ECO:0000256" key="1">
    <source>
        <dbReference type="ARBA" id="ARBA00008431"/>
    </source>
</evidence>